<evidence type="ECO:0000313" key="2">
    <source>
        <dbReference type="Proteomes" id="UP001448207"/>
    </source>
</evidence>
<dbReference type="Proteomes" id="UP001448207">
    <property type="component" value="Unassembled WGS sequence"/>
</dbReference>
<evidence type="ECO:0000313" key="1">
    <source>
        <dbReference type="EMBL" id="KAL0087885.1"/>
    </source>
</evidence>
<feature type="non-terminal residue" evidence="1">
    <location>
        <position position="1"/>
    </location>
</feature>
<keyword evidence="2" id="KW-1185">Reference proteome</keyword>
<reference evidence="1 2" key="1">
    <citation type="submission" date="2024-04" db="EMBL/GenBank/DDBJ databases">
        <title>Symmetric and asymmetric DNA N6-adenine methylation regulates different biological responses in Mucorales.</title>
        <authorList>
            <consortium name="Lawrence Berkeley National Laboratory"/>
            <person name="Lax C."/>
            <person name="Mondo S.J."/>
            <person name="Osorio-Concepcion M."/>
            <person name="Muszewska A."/>
            <person name="Corrochano-Luque M."/>
            <person name="Gutierrez G."/>
            <person name="Riley R."/>
            <person name="Lipzen A."/>
            <person name="Guo J."/>
            <person name="Hundley H."/>
            <person name="Amirebrahimi M."/>
            <person name="Ng V."/>
            <person name="Lorenzo-Gutierrez D."/>
            <person name="Binder U."/>
            <person name="Yang J."/>
            <person name="Song Y."/>
            <person name="Canovas D."/>
            <person name="Navarro E."/>
            <person name="Freitag M."/>
            <person name="Gabaldon T."/>
            <person name="Grigoriev I.V."/>
            <person name="Corrochano L.M."/>
            <person name="Nicolas F.E."/>
            <person name="Garre V."/>
        </authorList>
    </citation>
    <scope>NUCLEOTIDE SEQUENCE [LARGE SCALE GENOMIC DNA]</scope>
    <source>
        <strain evidence="1 2">L51</strain>
    </source>
</reference>
<comment type="caution">
    <text evidence="1">The sequence shown here is derived from an EMBL/GenBank/DDBJ whole genome shotgun (WGS) entry which is preliminary data.</text>
</comment>
<sequence length="115" mass="13298">KNSLDSKDMQGIMEIQIVCRLITFYVLVLPTTRLHAILELTKFKIPNCLEELPNLVLDTSKIFKVLDVFHRVCVPITYSALNNQCTNTIPNLPISQLFTTLQDQNHNSSWKIRRK</sequence>
<proteinExistence type="predicted"/>
<name>A0ABR3B4I6_PHYBL</name>
<dbReference type="EMBL" id="JBCLYO010000006">
    <property type="protein sequence ID" value="KAL0087885.1"/>
    <property type="molecule type" value="Genomic_DNA"/>
</dbReference>
<protein>
    <submittedName>
        <fullName evidence="1">Uncharacterized protein</fullName>
    </submittedName>
</protein>
<organism evidence="1 2">
    <name type="scientific">Phycomyces blakesleeanus</name>
    <dbReference type="NCBI Taxonomy" id="4837"/>
    <lineage>
        <taxon>Eukaryota</taxon>
        <taxon>Fungi</taxon>
        <taxon>Fungi incertae sedis</taxon>
        <taxon>Mucoromycota</taxon>
        <taxon>Mucoromycotina</taxon>
        <taxon>Mucoromycetes</taxon>
        <taxon>Mucorales</taxon>
        <taxon>Phycomycetaceae</taxon>
        <taxon>Phycomyces</taxon>
    </lineage>
</organism>
<accession>A0ABR3B4I6</accession>
<gene>
    <name evidence="1" type="ORF">J3Q64DRAFT_1637769</name>
</gene>